<dbReference type="InterPro" id="IPR006333">
    <property type="entry name" value="Cyt_o_ubiquinol_oxidase_su2"/>
</dbReference>
<evidence type="ECO:0000256" key="10">
    <source>
        <dbReference type="ARBA" id="ARBA00023002"/>
    </source>
</evidence>
<keyword evidence="20" id="KW-1185">Reference proteome</keyword>
<keyword evidence="9 16" id="KW-1133">Transmembrane helix</keyword>
<dbReference type="GO" id="GO:0016682">
    <property type="term" value="F:oxidoreductase activity, acting on diphenols and related substances as donors, oxygen as acceptor"/>
    <property type="evidence" value="ECO:0007669"/>
    <property type="project" value="InterPro"/>
</dbReference>
<evidence type="ECO:0000256" key="15">
    <source>
        <dbReference type="SAM" id="MobiDB-lite"/>
    </source>
</evidence>
<dbReference type="SUPFAM" id="SSF81464">
    <property type="entry name" value="Cytochrome c oxidase subunit II-like, transmembrane region"/>
    <property type="match status" value="1"/>
</dbReference>
<dbReference type="PROSITE" id="PS50999">
    <property type="entry name" value="COX2_TM"/>
    <property type="match status" value="1"/>
</dbReference>
<comment type="function">
    <text evidence="14">Catalyzes quinol oxidation with the concomitant reduction of oxygen to water. Subunit II transfers the electrons from a quinol to the binuclear center of the catalytic subunit I.</text>
</comment>
<evidence type="ECO:0000256" key="9">
    <source>
        <dbReference type="ARBA" id="ARBA00022989"/>
    </source>
</evidence>
<dbReference type="Gene3D" id="1.10.287.90">
    <property type="match status" value="1"/>
</dbReference>
<dbReference type="Gene3D" id="2.60.40.420">
    <property type="entry name" value="Cupredoxins - blue copper proteins"/>
    <property type="match status" value="1"/>
</dbReference>
<dbReference type="NCBIfam" id="TIGR01433">
    <property type="entry name" value="CyoA"/>
    <property type="match status" value="1"/>
</dbReference>
<evidence type="ECO:0000256" key="4">
    <source>
        <dbReference type="ARBA" id="ARBA00022475"/>
    </source>
</evidence>
<evidence type="ECO:0000259" key="18">
    <source>
        <dbReference type="PROSITE" id="PS50999"/>
    </source>
</evidence>
<gene>
    <name evidence="19" type="primary">cyoA</name>
    <name evidence="19" type="ORF">JFN88_21040</name>
</gene>
<dbReference type="InterPro" id="IPR010514">
    <property type="entry name" value="COX_ARM"/>
</dbReference>
<dbReference type="InterPro" id="IPR045187">
    <property type="entry name" value="CcO_II"/>
</dbReference>
<dbReference type="PANTHER" id="PTHR22888">
    <property type="entry name" value="CYTOCHROME C OXIDASE, SUBUNIT II"/>
    <property type="match status" value="1"/>
</dbReference>
<keyword evidence="10 14" id="KW-0560">Oxidoreductase</keyword>
<evidence type="ECO:0000313" key="20">
    <source>
        <dbReference type="Proteomes" id="UP000640274"/>
    </source>
</evidence>
<evidence type="ECO:0000256" key="8">
    <source>
        <dbReference type="ARBA" id="ARBA00022982"/>
    </source>
</evidence>
<dbReference type="GO" id="GO:0005507">
    <property type="term" value="F:copper ion binding"/>
    <property type="evidence" value="ECO:0007669"/>
    <property type="project" value="InterPro"/>
</dbReference>
<feature type="domain" description="Cytochrome oxidase subunit II transmembrane region profile" evidence="18">
    <location>
        <begin position="6"/>
        <end position="104"/>
    </location>
</feature>
<evidence type="ECO:0000256" key="7">
    <source>
        <dbReference type="ARBA" id="ARBA00022729"/>
    </source>
</evidence>
<dbReference type="PANTHER" id="PTHR22888:SF18">
    <property type="entry name" value="CYTOCHROME BO(3) UBIQUINOL OXIDASE SUBUNIT 2"/>
    <property type="match status" value="1"/>
</dbReference>
<dbReference type="SUPFAM" id="SSF49503">
    <property type="entry name" value="Cupredoxins"/>
    <property type="match status" value="1"/>
</dbReference>
<evidence type="ECO:0000256" key="14">
    <source>
        <dbReference type="PIRNR" id="PIRNR000292"/>
    </source>
</evidence>
<proteinExistence type="inferred from homology"/>
<dbReference type="EC" id="1.10.3.-" evidence="14"/>
<protein>
    <recommendedName>
        <fullName evidence="14">Quinol oxidase subunit 2</fullName>
        <ecNumber evidence="14">1.10.3.-</ecNumber>
    </recommendedName>
</protein>
<dbReference type="EMBL" id="JAELUP010000103">
    <property type="protein sequence ID" value="MBJ6363701.1"/>
    <property type="molecule type" value="Genomic_DNA"/>
</dbReference>
<evidence type="ECO:0000313" key="19">
    <source>
        <dbReference type="EMBL" id="MBJ6363701.1"/>
    </source>
</evidence>
<feature type="region of interest" description="Disordered" evidence="15">
    <location>
        <begin position="265"/>
        <end position="311"/>
    </location>
</feature>
<name>A0A934MQZ6_9BACL</name>
<keyword evidence="13" id="KW-0449">Lipoprotein</keyword>
<keyword evidence="3 14" id="KW-0813">Transport</keyword>
<keyword evidence="5 14" id="KW-0679">Respiratory chain</keyword>
<evidence type="ECO:0000256" key="12">
    <source>
        <dbReference type="ARBA" id="ARBA00023139"/>
    </source>
</evidence>
<keyword evidence="7" id="KW-0732">Signal</keyword>
<evidence type="ECO:0000256" key="1">
    <source>
        <dbReference type="ARBA" id="ARBA00004651"/>
    </source>
</evidence>
<dbReference type="GO" id="GO:0042773">
    <property type="term" value="P:ATP synthesis coupled electron transport"/>
    <property type="evidence" value="ECO:0007669"/>
    <property type="project" value="TreeGrafter"/>
</dbReference>
<keyword evidence="12" id="KW-0564">Palmitate</keyword>
<dbReference type="Proteomes" id="UP000640274">
    <property type="component" value="Unassembled WGS sequence"/>
</dbReference>
<evidence type="ECO:0000256" key="16">
    <source>
        <dbReference type="SAM" id="Phobius"/>
    </source>
</evidence>
<evidence type="ECO:0000256" key="6">
    <source>
        <dbReference type="ARBA" id="ARBA00022692"/>
    </source>
</evidence>
<dbReference type="InterPro" id="IPR002429">
    <property type="entry name" value="CcO_II-like_C"/>
</dbReference>
<dbReference type="RefSeq" id="WP_199021348.1">
    <property type="nucleotide sequence ID" value="NZ_JAELUP010000103.1"/>
</dbReference>
<evidence type="ECO:0000259" key="17">
    <source>
        <dbReference type="PROSITE" id="PS50857"/>
    </source>
</evidence>
<dbReference type="GO" id="GO:0005886">
    <property type="term" value="C:plasma membrane"/>
    <property type="evidence" value="ECO:0007669"/>
    <property type="project" value="UniProtKB-SubCell"/>
</dbReference>
<feature type="transmembrane region" description="Helical" evidence="16">
    <location>
        <begin position="76"/>
        <end position="98"/>
    </location>
</feature>
<dbReference type="PIRSF" id="PIRSF000292">
    <property type="entry name" value="Ubi_od_II"/>
    <property type="match status" value="1"/>
</dbReference>
<dbReference type="GO" id="GO:0004129">
    <property type="term" value="F:cytochrome-c oxidase activity"/>
    <property type="evidence" value="ECO:0007669"/>
    <property type="project" value="UniProtKB-UniRule"/>
</dbReference>
<evidence type="ECO:0000256" key="13">
    <source>
        <dbReference type="ARBA" id="ARBA00023288"/>
    </source>
</evidence>
<keyword evidence="6 16" id="KW-0812">Transmembrane</keyword>
<keyword evidence="4 14" id="KW-1003">Cell membrane</keyword>
<keyword evidence="11 14" id="KW-0472">Membrane</keyword>
<sequence>MTVLLSACSEKYIVLDPKGPIGQSQKDLIIITTLLCAVIIVPVLILAGFIVWRYRDKPGRKDDYKPKWSHDTRLEVTWWAIPIIIIAILATVTVRYTYALEPSRPIESAEKTVTIQVASLDWKWLFLYPEEGIATVNYIKFPDNVPVRFELTSDAPMNSFWIPQLGGQIYTMSGMAMTLHLQADQTGKYFGSSANFSGKDFAQMRFVAEASTKDEFDAWVKEVKATGNALTTDGYEQLQKPSVEEQQQFSSFPEGLFQKIVTKYVPEGSQGHHHGGGAVSSNEQKQKPVQPETSEDADSSHNAAQSTHAGH</sequence>
<dbReference type="InterPro" id="IPR034227">
    <property type="entry name" value="CuRO_UO_II"/>
</dbReference>
<dbReference type="Pfam" id="PF00116">
    <property type="entry name" value="COX2"/>
    <property type="match status" value="1"/>
</dbReference>
<feature type="transmembrane region" description="Helical" evidence="16">
    <location>
        <begin position="28"/>
        <end position="55"/>
    </location>
</feature>
<evidence type="ECO:0000256" key="5">
    <source>
        <dbReference type="ARBA" id="ARBA00022660"/>
    </source>
</evidence>
<keyword evidence="8 14" id="KW-0249">Electron transport</keyword>
<reference evidence="19" key="1">
    <citation type="submission" date="2020-12" db="EMBL/GenBank/DDBJ databases">
        <authorList>
            <person name="Huq M.A."/>
        </authorList>
    </citation>
    <scope>NUCLEOTIDE SEQUENCE</scope>
    <source>
        <strain evidence="19">MAHUQ-46</strain>
    </source>
</reference>
<dbReference type="Pfam" id="PF06481">
    <property type="entry name" value="COX_ARM"/>
    <property type="match status" value="1"/>
</dbReference>
<evidence type="ECO:0000256" key="2">
    <source>
        <dbReference type="ARBA" id="ARBA00007866"/>
    </source>
</evidence>
<dbReference type="AlphaFoldDB" id="A0A934MQZ6"/>
<evidence type="ECO:0000256" key="11">
    <source>
        <dbReference type="ARBA" id="ARBA00023136"/>
    </source>
</evidence>
<comment type="catalytic activity">
    <reaction evidence="14">
        <text>2 a quinol + O2 = 2 a quinone + 2 H2O</text>
        <dbReference type="Rhea" id="RHEA:55376"/>
        <dbReference type="ChEBI" id="CHEBI:15377"/>
        <dbReference type="ChEBI" id="CHEBI:15379"/>
        <dbReference type="ChEBI" id="CHEBI:24646"/>
        <dbReference type="ChEBI" id="CHEBI:132124"/>
    </reaction>
</comment>
<feature type="domain" description="Cytochrome oxidase subunit II copper A binding" evidence="17">
    <location>
        <begin position="110"/>
        <end position="222"/>
    </location>
</feature>
<dbReference type="InterPro" id="IPR008972">
    <property type="entry name" value="Cupredoxin"/>
</dbReference>
<accession>A0A934MQZ6</accession>
<comment type="caution">
    <text evidence="19">The sequence shown here is derived from an EMBL/GenBank/DDBJ whole genome shotgun (WGS) entry which is preliminary data.</text>
</comment>
<dbReference type="PROSITE" id="PS50857">
    <property type="entry name" value="COX2_CUA"/>
    <property type="match status" value="1"/>
</dbReference>
<dbReference type="InterPro" id="IPR011759">
    <property type="entry name" value="Cyt_c_oxidase_su2_TM_dom"/>
</dbReference>
<dbReference type="GO" id="GO:0009486">
    <property type="term" value="F:cytochrome bo3 ubiquinol oxidase activity"/>
    <property type="evidence" value="ECO:0007669"/>
    <property type="project" value="InterPro"/>
</dbReference>
<dbReference type="InterPro" id="IPR036257">
    <property type="entry name" value="Cyt_c_oxidase_su2_TM_sf"/>
</dbReference>
<evidence type="ECO:0000256" key="3">
    <source>
        <dbReference type="ARBA" id="ARBA00022448"/>
    </source>
</evidence>
<comment type="subcellular location">
    <subcellularLocation>
        <location evidence="1">Cell membrane</location>
        <topology evidence="1">Multi-pass membrane protein</topology>
    </subcellularLocation>
</comment>
<organism evidence="19 20">
    <name type="scientific">Paenibacillus roseus</name>
    <dbReference type="NCBI Taxonomy" id="2798579"/>
    <lineage>
        <taxon>Bacteria</taxon>
        <taxon>Bacillati</taxon>
        <taxon>Bacillota</taxon>
        <taxon>Bacilli</taxon>
        <taxon>Bacillales</taxon>
        <taxon>Paenibacillaceae</taxon>
        <taxon>Paenibacillus</taxon>
    </lineage>
</organism>
<feature type="compositionally biased region" description="Polar residues" evidence="15">
    <location>
        <begin position="300"/>
        <end position="311"/>
    </location>
</feature>
<comment type="similarity">
    <text evidence="2 14">Belongs to the cytochrome c oxidase subunit 2 family.</text>
</comment>
<dbReference type="CDD" id="cd04212">
    <property type="entry name" value="CuRO_UO_II"/>
    <property type="match status" value="1"/>
</dbReference>